<dbReference type="GO" id="GO:0046856">
    <property type="term" value="P:phosphatidylinositol dephosphorylation"/>
    <property type="evidence" value="ECO:0007669"/>
    <property type="project" value="InterPro"/>
</dbReference>
<keyword evidence="4" id="KW-1185">Reference proteome</keyword>
<dbReference type="EMBL" id="NAJL01000014">
    <property type="protein sequence ID" value="TKA29556.1"/>
    <property type="molecule type" value="Genomic_DNA"/>
</dbReference>
<feature type="compositionally biased region" description="Low complexity" evidence="1">
    <location>
        <begin position="446"/>
        <end position="458"/>
    </location>
</feature>
<dbReference type="SMART" id="SM00128">
    <property type="entry name" value="IPPc"/>
    <property type="match status" value="1"/>
</dbReference>
<comment type="caution">
    <text evidence="3">The sequence shown here is derived from an EMBL/GenBank/DDBJ whole genome shotgun (WGS) entry which is preliminary data.</text>
</comment>
<feature type="region of interest" description="Disordered" evidence="1">
    <location>
        <begin position="1"/>
        <end position="521"/>
    </location>
</feature>
<dbReference type="AlphaFoldDB" id="A0A4U0U571"/>
<dbReference type="Pfam" id="PF22669">
    <property type="entry name" value="Exo_endo_phos2"/>
    <property type="match status" value="1"/>
</dbReference>
<organism evidence="3 4">
    <name type="scientific">Salinomyces thailandicus</name>
    <dbReference type="NCBI Taxonomy" id="706561"/>
    <lineage>
        <taxon>Eukaryota</taxon>
        <taxon>Fungi</taxon>
        <taxon>Dikarya</taxon>
        <taxon>Ascomycota</taxon>
        <taxon>Pezizomycotina</taxon>
        <taxon>Dothideomycetes</taxon>
        <taxon>Dothideomycetidae</taxon>
        <taxon>Mycosphaerellales</taxon>
        <taxon>Teratosphaeriaceae</taxon>
        <taxon>Salinomyces</taxon>
    </lineage>
</organism>
<dbReference type="OrthoDB" id="2248459at2759"/>
<evidence type="ECO:0000259" key="2">
    <source>
        <dbReference type="SMART" id="SM00128"/>
    </source>
</evidence>
<feature type="compositionally biased region" description="Basic and acidic residues" evidence="1">
    <location>
        <begin position="359"/>
        <end position="375"/>
    </location>
</feature>
<gene>
    <name evidence="3" type="ORF">B0A50_03569</name>
</gene>
<dbReference type="InterPro" id="IPR011047">
    <property type="entry name" value="Quinoprotein_ADH-like_sf"/>
</dbReference>
<dbReference type="FunFam" id="3.60.10.10:FF:000036">
    <property type="entry name" value="Inositol polyphosphate phosphatase, putative"/>
    <property type="match status" value="1"/>
</dbReference>
<reference evidence="3 4" key="1">
    <citation type="submission" date="2017-03" db="EMBL/GenBank/DDBJ databases">
        <title>Genomes of endolithic fungi from Antarctica.</title>
        <authorList>
            <person name="Coleine C."/>
            <person name="Masonjones S."/>
            <person name="Stajich J.E."/>
        </authorList>
    </citation>
    <scope>NUCLEOTIDE SEQUENCE [LARGE SCALE GENOMIC DNA]</scope>
    <source>
        <strain evidence="3 4">CCFEE 6315</strain>
    </source>
</reference>
<dbReference type="InterPro" id="IPR046985">
    <property type="entry name" value="IP5"/>
</dbReference>
<proteinExistence type="predicted"/>
<evidence type="ECO:0000313" key="4">
    <source>
        <dbReference type="Proteomes" id="UP000308549"/>
    </source>
</evidence>
<feature type="compositionally biased region" description="Low complexity" evidence="1">
    <location>
        <begin position="232"/>
        <end position="245"/>
    </location>
</feature>
<evidence type="ECO:0000256" key="1">
    <source>
        <dbReference type="SAM" id="MobiDB-lite"/>
    </source>
</evidence>
<sequence>MAEKNNDNTDASSIRPVSSLRSRFENLGKDTEQKPSTPVERRQVSLTADVSTPNERPRTSDGRTSPGDGNATTHGQPPLFARRRRPSPPKARPQSMLSVTPSQKSPPMVTIDSPNSPDKNISIERRLENPALMTHSDSGSPMQGHSRTLSRSVTPALEARSRAFAHSTEPPPKIDFASKPKAAKSMPEPQQGVKVPPPVNRTAKPSVPSKPATLLQKPNGLSAPEPSVADLTDTSVSPFSTPPSSGDTSPERHKESSASHGRQGSDASFVERLRSDSGASSTVYRARAESDASFVQRIRGDSDASVIERGRAGSNSSFLDPPRLPSNDYQPPPTHRHVAARREQQANGLSRAPTMPARYGHDRNIAGDLAEDRPRLPARPELQARSGRTSPNKPRSGRASPSRLSQVQRVTDGPRRAATFDEQASQRIPVSKPSPRSALQQGFDRSPIPVAPSARVPAPAAPAPRRSADMRRPQISSLPLSSANGHSRDDEPDPEPPAAQAVGLSEFPDASHASRRPPRFRQRPWQIPTDYETRLLAVCGEYVVTTGYLTKAWSLRTGECLLYMAHGDNVRVTALVFKPAVDSEAEGKRVWLGTSIGEIHEVDIPSQSLVKTKLNAHPRREIIRMYRHAAQLWTLDDSGELNVWLPDANAMASLDSQCNNFRVPKGHTFSIVCGKHLWYATGKDIRVFNPSARSDSEFQLLRQTLSQPGTGDIASGTTPSNNPDLIYFGHSDGKVTVYNRNDFSCQAVINVSMYKLSSLVSVGDFLWAGYNTGMTYVYDTSTTPWRVKKDWQAHERQICNIVADPSALWTMDGLHVVTLGTDNMLRIWDGLMEEDWLEARMQHHDSDYCTFRELNVAVLTWNAGASKPRYLEHSQQDNDFFRDYMSSRQPPDIFVFGFQELVDLEDKKTTAKAFFKSKKKDTNEHEHMSHQYRAWRDHLTRCLEDYMPTDQPYSLLHTASLVGLFTCVFVKSSERSRIKQVHTAEVKRGMGGLHGNKGALVMRMVLDDSSICFVNCHLAAGQTQTMHRNNDVAAILETESLPSYPLGQDSTADHSDVFTSGGDGSMILDHEICIINGDLNYRIDTMGRDTVVKHVQKGDLSRLLERDQLLLSRKKNPGFRLRAFQESPITFAPTYKYNVHSDDYDSSEKRRAPAWCDRILYRGVGKVKMEEYRRWDLRVSDHRPVSGRLRLRVKTVDPQRRAQVWQLCQSEFEDVRKRIARAVQLQYLTNLLGLTPQEARAALPG</sequence>
<dbReference type="Gene3D" id="3.60.10.10">
    <property type="entry name" value="Endonuclease/exonuclease/phosphatase"/>
    <property type="match status" value="1"/>
</dbReference>
<dbReference type="InterPro" id="IPR015943">
    <property type="entry name" value="WD40/YVTN_repeat-like_dom_sf"/>
</dbReference>
<feature type="domain" description="Inositol polyphosphate-related phosphatase" evidence="2">
    <location>
        <begin position="852"/>
        <end position="1197"/>
    </location>
</feature>
<dbReference type="InterPro" id="IPR000300">
    <property type="entry name" value="IPPc"/>
</dbReference>
<feature type="compositionally biased region" description="Polar residues" evidence="1">
    <location>
        <begin position="474"/>
        <end position="485"/>
    </location>
</feature>
<dbReference type="GO" id="GO:0004439">
    <property type="term" value="F:phosphatidylinositol-4,5-bisphosphate 5-phosphatase activity"/>
    <property type="evidence" value="ECO:0007669"/>
    <property type="project" value="TreeGrafter"/>
</dbReference>
<evidence type="ECO:0000313" key="3">
    <source>
        <dbReference type="EMBL" id="TKA29556.1"/>
    </source>
</evidence>
<feature type="compositionally biased region" description="Basic and acidic residues" evidence="1">
    <location>
        <begin position="22"/>
        <end position="43"/>
    </location>
</feature>
<feature type="compositionally biased region" description="Polar residues" evidence="1">
    <location>
        <begin position="135"/>
        <end position="153"/>
    </location>
</feature>
<name>A0A4U0U571_9PEZI</name>
<feature type="compositionally biased region" description="Polar residues" evidence="1">
    <location>
        <begin position="8"/>
        <end position="21"/>
    </location>
</feature>
<accession>A0A4U0U571</accession>
<dbReference type="InterPro" id="IPR036691">
    <property type="entry name" value="Endo/exonu/phosph_ase_sf"/>
</dbReference>
<dbReference type="Gene3D" id="2.130.10.10">
    <property type="entry name" value="YVTN repeat-like/Quinoprotein amine dehydrogenase"/>
    <property type="match status" value="1"/>
</dbReference>
<dbReference type="PANTHER" id="PTHR11200">
    <property type="entry name" value="INOSITOL 5-PHOSPHATASE"/>
    <property type="match status" value="1"/>
</dbReference>
<feature type="compositionally biased region" description="Basic and acidic residues" evidence="1">
    <location>
        <begin position="298"/>
        <end position="311"/>
    </location>
</feature>
<dbReference type="SUPFAM" id="SSF56219">
    <property type="entry name" value="DNase I-like"/>
    <property type="match status" value="1"/>
</dbReference>
<feature type="compositionally biased region" description="Polar residues" evidence="1">
    <location>
        <begin position="44"/>
        <end position="54"/>
    </location>
</feature>
<dbReference type="Proteomes" id="UP000308549">
    <property type="component" value="Unassembled WGS sequence"/>
</dbReference>
<dbReference type="PANTHER" id="PTHR11200:SF240">
    <property type="entry name" value="INOSITOL POLYPHOSPHATE 5-PHOSPHATASE C9G1.10C-RELATED"/>
    <property type="match status" value="1"/>
</dbReference>
<feature type="compositionally biased region" description="Polar residues" evidence="1">
    <location>
        <begin position="95"/>
        <end position="105"/>
    </location>
</feature>
<dbReference type="SUPFAM" id="SSF50998">
    <property type="entry name" value="Quinoprotein alcohol dehydrogenase-like"/>
    <property type="match status" value="1"/>
</dbReference>
<protein>
    <recommendedName>
        <fullName evidence="2">Inositol polyphosphate-related phosphatase domain-containing protein</fullName>
    </recommendedName>
</protein>